<dbReference type="EMBL" id="CM004395">
    <property type="protein sequence ID" value="KAG8648219.1"/>
    <property type="molecule type" value="Genomic_DNA"/>
</dbReference>
<name>A0ACB7H831_MANES</name>
<evidence type="ECO:0000313" key="1">
    <source>
        <dbReference type="EMBL" id="KAG8648219.1"/>
    </source>
</evidence>
<protein>
    <submittedName>
        <fullName evidence="1">Uncharacterized protein</fullName>
    </submittedName>
</protein>
<accession>A0ACB7H831</accession>
<proteinExistence type="predicted"/>
<keyword evidence="2" id="KW-1185">Reference proteome</keyword>
<comment type="caution">
    <text evidence="1">The sequence shown here is derived from an EMBL/GenBank/DDBJ whole genome shotgun (WGS) entry which is preliminary data.</text>
</comment>
<sequence>MGLSDQDVENRDESLLQPFVAQQKETQHDSDSLGMVLFSTGIAVSGSFVFGCAVGYSAPTQFGIMNELSLSSSEYSVFGSILNIGAMIGAITSGRITDFFGRKGAMRISSIICIAGWIGIYLAQGAFLLDFGRFLTGYGIGILSYVVPVFIAEITPKNLRGALATSNQFFIVFGILLIYSVGAFVKWRTLALTVTLPCLVMLAGLCFIPESPRWLAMVGRQREFEDSLRKIRGPKVDISREETDIQNSLALLRQLPKVTLLDLVHKRNIRFVIVGVGLMVFQQFGGINGIIFYADQIFASAGVPPSTGSILYSGLQVLLTAFAATLIDKAGRRPLLMVSAHGLLLGNILIGTSFLFKEHYLFLDLVPILAITGVMIYIASFSIGMGAIPWVLMSELFPLQLKGIAGSLVTLVNWFGSWFISFTFNFLMEWSPYGTFYLYGCVSIFSIIFIFKMVPETKGRTLEEIQASVN</sequence>
<reference evidence="2" key="1">
    <citation type="journal article" date="2016" name="Nat. Biotechnol.">
        <title>Sequencing wild and cultivated cassava and related species reveals extensive interspecific hybridization and genetic diversity.</title>
        <authorList>
            <person name="Bredeson J.V."/>
            <person name="Lyons J.B."/>
            <person name="Prochnik S.E."/>
            <person name="Wu G.A."/>
            <person name="Ha C.M."/>
            <person name="Edsinger-Gonzales E."/>
            <person name="Grimwood J."/>
            <person name="Schmutz J."/>
            <person name="Rabbi I.Y."/>
            <person name="Egesi C."/>
            <person name="Nauluvula P."/>
            <person name="Lebot V."/>
            <person name="Ndunguru J."/>
            <person name="Mkamilo G."/>
            <person name="Bart R.S."/>
            <person name="Setter T.L."/>
            <person name="Gleadow R.M."/>
            <person name="Kulakow P."/>
            <person name="Ferguson M.E."/>
            <person name="Rounsley S."/>
            <person name="Rokhsar D.S."/>
        </authorList>
    </citation>
    <scope>NUCLEOTIDE SEQUENCE [LARGE SCALE GENOMIC DNA]</scope>
    <source>
        <strain evidence="2">cv. AM560-2</strain>
    </source>
</reference>
<feature type="non-terminal residue" evidence="1">
    <location>
        <position position="470"/>
    </location>
</feature>
<organism evidence="1 2">
    <name type="scientific">Manihot esculenta</name>
    <name type="common">Cassava</name>
    <name type="synonym">Jatropha manihot</name>
    <dbReference type="NCBI Taxonomy" id="3983"/>
    <lineage>
        <taxon>Eukaryota</taxon>
        <taxon>Viridiplantae</taxon>
        <taxon>Streptophyta</taxon>
        <taxon>Embryophyta</taxon>
        <taxon>Tracheophyta</taxon>
        <taxon>Spermatophyta</taxon>
        <taxon>Magnoliopsida</taxon>
        <taxon>eudicotyledons</taxon>
        <taxon>Gunneridae</taxon>
        <taxon>Pentapetalae</taxon>
        <taxon>rosids</taxon>
        <taxon>fabids</taxon>
        <taxon>Malpighiales</taxon>
        <taxon>Euphorbiaceae</taxon>
        <taxon>Crotonoideae</taxon>
        <taxon>Manihoteae</taxon>
        <taxon>Manihot</taxon>
    </lineage>
</organism>
<evidence type="ECO:0000313" key="2">
    <source>
        <dbReference type="Proteomes" id="UP000091857"/>
    </source>
</evidence>
<dbReference type="Proteomes" id="UP000091857">
    <property type="component" value="Chromosome 9"/>
</dbReference>
<gene>
    <name evidence="1" type="ORF">MANES_09G162100v8</name>
</gene>